<dbReference type="Pfam" id="PF07291">
    <property type="entry name" value="MauE"/>
    <property type="match status" value="1"/>
</dbReference>
<feature type="transmembrane region" description="Helical" evidence="5">
    <location>
        <begin position="77"/>
        <end position="99"/>
    </location>
</feature>
<accession>A0A9D9I4C9</accession>
<protein>
    <recommendedName>
        <fullName evidence="6">Methylamine utilisation protein MauE domain-containing protein</fullName>
    </recommendedName>
</protein>
<proteinExistence type="predicted"/>
<evidence type="ECO:0000259" key="6">
    <source>
        <dbReference type="Pfam" id="PF07291"/>
    </source>
</evidence>
<evidence type="ECO:0000256" key="2">
    <source>
        <dbReference type="ARBA" id="ARBA00022692"/>
    </source>
</evidence>
<dbReference type="GO" id="GO:0030416">
    <property type="term" value="P:methylamine metabolic process"/>
    <property type="evidence" value="ECO:0007669"/>
    <property type="project" value="InterPro"/>
</dbReference>
<feature type="transmembrane region" description="Helical" evidence="5">
    <location>
        <begin position="119"/>
        <end position="137"/>
    </location>
</feature>
<feature type="domain" description="Methylamine utilisation protein MauE" evidence="6">
    <location>
        <begin position="4"/>
        <end position="131"/>
    </location>
</feature>
<reference evidence="7" key="2">
    <citation type="journal article" date="2021" name="PeerJ">
        <title>Extensive microbial diversity within the chicken gut microbiome revealed by metagenomics and culture.</title>
        <authorList>
            <person name="Gilroy R."/>
            <person name="Ravi A."/>
            <person name="Getino M."/>
            <person name="Pursley I."/>
            <person name="Horton D.L."/>
            <person name="Alikhan N.F."/>
            <person name="Baker D."/>
            <person name="Gharbi K."/>
            <person name="Hall N."/>
            <person name="Watson M."/>
            <person name="Adriaenssens E.M."/>
            <person name="Foster-Nyarko E."/>
            <person name="Jarju S."/>
            <person name="Secka A."/>
            <person name="Antonio M."/>
            <person name="Oren A."/>
            <person name="Chaudhuri R.R."/>
            <person name="La Ragione R."/>
            <person name="Hildebrand F."/>
            <person name="Pallen M.J."/>
        </authorList>
    </citation>
    <scope>NUCLEOTIDE SEQUENCE</scope>
    <source>
        <strain evidence="7">10037</strain>
    </source>
</reference>
<keyword evidence="4 5" id="KW-0472">Membrane</keyword>
<dbReference type="EMBL" id="JADIME010000072">
    <property type="protein sequence ID" value="MBO8465653.1"/>
    <property type="molecule type" value="Genomic_DNA"/>
</dbReference>
<evidence type="ECO:0000256" key="5">
    <source>
        <dbReference type="SAM" id="Phobius"/>
    </source>
</evidence>
<dbReference type="GO" id="GO:0016020">
    <property type="term" value="C:membrane"/>
    <property type="evidence" value="ECO:0007669"/>
    <property type="project" value="UniProtKB-SubCell"/>
</dbReference>
<feature type="transmembrane region" description="Helical" evidence="5">
    <location>
        <begin position="41"/>
        <end position="65"/>
    </location>
</feature>
<dbReference type="AlphaFoldDB" id="A0A9D9I4C9"/>
<comment type="subcellular location">
    <subcellularLocation>
        <location evidence="1">Membrane</location>
        <topology evidence="1">Multi-pass membrane protein</topology>
    </subcellularLocation>
</comment>
<sequence>MTRHFSTLCSFVAGLVLLVSGFLKLIDPIGTGFIMEEYFKFLGLGFMVPASVAAGIAVSVVEFLTGGLMMFRFRMRITTVVALIMMGFYLILTLFLAIFNPPMDCGCFGEAIHLTHFQTFIKNVVLTALCLPPFFKRASIDTGNRKWRVAYKLALLVSMAALLPAYSLIYRPFLDFTDFRPSALVSSGDGMSLDTDLSGSMSFVYEKGGK</sequence>
<dbReference type="Proteomes" id="UP000823597">
    <property type="component" value="Unassembled WGS sequence"/>
</dbReference>
<reference evidence="7" key="1">
    <citation type="submission" date="2020-10" db="EMBL/GenBank/DDBJ databases">
        <authorList>
            <person name="Gilroy R."/>
        </authorList>
    </citation>
    <scope>NUCLEOTIDE SEQUENCE</scope>
    <source>
        <strain evidence="7">10037</strain>
    </source>
</reference>
<evidence type="ECO:0000313" key="8">
    <source>
        <dbReference type="Proteomes" id="UP000823597"/>
    </source>
</evidence>
<keyword evidence="2 5" id="KW-0812">Transmembrane</keyword>
<gene>
    <name evidence="7" type="ORF">IAB93_06630</name>
</gene>
<organism evidence="7 8">
    <name type="scientific">Candidatus Merdivivens pullistercoris</name>
    <dbReference type="NCBI Taxonomy" id="2840873"/>
    <lineage>
        <taxon>Bacteria</taxon>
        <taxon>Pseudomonadati</taxon>
        <taxon>Bacteroidota</taxon>
        <taxon>Bacteroidia</taxon>
        <taxon>Bacteroidales</taxon>
        <taxon>Muribaculaceae</taxon>
        <taxon>Muribaculaceae incertae sedis</taxon>
        <taxon>Candidatus Merdivivens</taxon>
    </lineage>
</organism>
<name>A0A9D9I4C9_9BACT</name>
<evidence type="ECO:0000313" key="7">
    <source>
        <dbReference type="EMBL" id="MBO8465653.1"/>
    </source>
</evidence>
<comment type="caution">
    <text evidence="7">The sequence shown here is derived from an EMBL/GenBank/DDBJ whole genome shotgun (WGS) entry which is preliminary data.</text>
</comment>
<evidence type="ECO:0000256" key="1">
    <source>
        <dbReference type="ARBA" id="ARBA00004141"/>
    </source>
</evidence>
<feature type="transmembrane region" description="Helical" evidence="5">
    <location>
        <begin position="149"/>
        <end position="169"/>
    </location>
</feature>
<dbReference type="InterPro" id="IPR009908">
    <property type="entry name" value="Methylamine_util_MauE"/>
</dbReference>
<evidence type="ECO:0000256" key="4">
    <source>
        <dbReference type="ARBA" id="ARBA00023136"/>
    </source>
</evidence>
<evidence type="ECO:0000256" key="3">
    <source>
        <dbReference type="ARBA" id="ARBA00022989"/>
    </source>
</evidence>
<feature type="non-terminal residue" evidence="7">
    <location>
        <position position="210"/>
    </location>
</feature>
<keyword evidence="3 5" id="KW-1133">Transmembrane helix</keyword>